<feature type="signal peptide" evidence="2">
    <location>
        <begin position="1"/>
        <end position="25"/>
    </location>
</feature>
<dbReference type="AlphaFoldDB" id="A0AAE1UTP8"/>
<protein>
    <submittedName>
        <fullName evidence="3">Uncharacterized protein</fullName>
    </submittedName>
</protein>
<dbReference type="EMBL" id="JAVYJV010000023">
    <property type="protein sequence ID" value="KAK4339356.1"/>
    <property type="molecule type" value="Genomic_DNA"/>
</dbReference>
<sequence>MGFSFFGSLMLQLVISGNISSKANCLGVVFAVSPQSTRSKQNKRTEIQSEEQHEAKKEERTEHRHSKSSSPLNAIYLESITNFVTLRVGVAIRAMSPIAADAPLAEKRSATIVRSGATTKTEPVKKCRFWCHKVLQHISERDDLMEAVGNVQTLSFNHTLLEMEKGVFETVDTQHWFSGEEQKGRELCPSLGTFVLLRPPKRKRKVSKTTERTTIRIERHQEFLPTSYAWMLREDD</sequence>
<keyword evidence="4" id="KW-1185">Reference proteome</keyword>
<reference evidence="3" key="1">
    <citation type="submission" date="2023-12" db="EMBL/GenBank/DDBJ databases">
        <title>Genome assembly of Anisodus tanguticus.</title>
        <authorList>
            <person name="Wang Y.-J."/>
        </authorList>
    </citation>
    <scope>NUCLEOTIDE SEQUENCE</scope>
    <source>
        <strain evidence="3">KB-2021</strain>
        <tissue evidence="3">Leaf</tissue>
    </source>
</reference>
<evidence type="ECO:0000256" key="2">
    <source>
        <dbReference type="SAM" id="SignalP"/>
    </source>
</evidence>
<comment type="caution">
    <text evidence="3">The sequence shown here is derived from an EMBL/GenBank/DDBJ whole genome shotgun (WGS) entry which is preliminary data.</text>
</comment>
<dbReference type="Proteomes" id="UP001291623">
    <property type="component" value="Unassembled WGS sequence"/>
</dbReference>
<keyword evidence="2" id="KW-0732">Signal</keyword>
<evidence type="ECO:0000256" key="1">
    <source>
        <dbReference type="SAM" id="MobiDB-lite"/>
    </source>
</evidence>
<proteinExistence type="predicted"/>
<gene>
    <name evidence="3" type="ORF">RND71_040818</name>
</gene>
<evidence type="ECO:0000313" key="4">
    <source>
        <dbReference type="Proteomes" id="UP001291623"/>
    </source>
</evidence>
<feature type="chain" id="PRO_5042204188" evidence="2">
    <location>
        <begin position="26"/>
        <end position="236"/>
    </location>
</feature>
<feature type="region of interest" description="Disordered" evidence="1">
    <location>
        <begin position="39"/>
        <end position="68"/>
    </location>
</feature>
<name>A0AAE1UTP8_9SOLA</name>
<evidence type="ECO:0000313" key="3">
    <source>
        <dbReference type="EMBL" id="KAK4339356.1"/>
    </source>
</evidence>
<feature type="compositionally biased region" description="Basic and acidic residues" evidence="1">
    <location>
        <begin position="43"/>
        <end position="62"/>
    </location>
</feature>
<organism evidence="3 4">
    <name type="scientific">Anisodus tanguticus</name>
    <dbReference type="NCBI Taxonomy" id="243964"/>
    <lineage>
        <taxon>Eukaryota</taxon>
        <taxon>Viridiplantae</taxon>
        <taxon>Streptophyta</taxon>
        <taxon>Embryophyta</taxon>
        <taxon>Tracheophyta</taxon>
        <taxon>Spermatophyta</taxon>
        <taxon>Magnoliopsida</taxon>
        <taxon>eudicotyledons</taxon>
        <taxon>Gunneridae</taxon>
        <taxon>Pentapetalae</taxon>
        <taxon>asterids</taxon>
        <taxon>lamiids</taxon>
        <taxon>Solanales</taxon>
        <taxon>Solanaceae</taxon>
        <taxon>Solanoideae</taxon>
        <taxon>Hyoscyameae</taxon>
        <taxon>Anisodus</taxon>
    </lineage>
</organism>
<accession>A0AAE1UTP8</accession>